<proteinExistence type="inferred from homology"/>
<dbReference type="PIRSF" id="PIRSF004486">
    <property type="entry name" value="MraW"/>
    <property type="match status" value="1"/>
</dbReference>
<feature type="binding site" evidence="6">
    <location>
        <position position="78"/>
    </location>
    <ligand>
        <name>S-adenosyl-L-methionine</name>
        <dbReference type="ChEBI" id="CHEBI:59789"/>
    </ligand>
</feature>
<protein>
    <recommendedName>
        <fullName evidence="6">Ribosomal RNA small subunit methyltransferase H</fullName>
        <ecNumber evidence="6">2.1.1.199</ecNumber>
    </recommendedName>
    <alternativeName>
        <fullName evidence="6">16S rRNA m(4)C1402 methyltransferase</fullName>
    </alternativeName>
    <alternativeName>
        <fullName evidence="6">rRNA (cytosine-N(4)-)-methyltransferase RsmH</fullName>
    </alternativeName>
</protein>
<sequence length="304" mass="34164">MTEHVPVMITEVLEHVPEELRGWAVDATLGLGGYSEALLVKCPLLSVLGIDQDPQALRLAQERLAPFSSRFRALEGNFRQISALVASLPEKFSVILFDLGLSNLQLTERERGFSFNEDGPLDMRMSPLLRKSAYHWINNSSPQELSEIFRLYGEERYAWPLAKGIVRHVFQKGPIETTGALVSVVRSILPAPIQRKMGGHPARRIFQALRIAVNDEIAALEEALDAVAKIGADPCRVIVVSYHSLEDRVVKHRFRSWKQEGLGRELTRKPLIPTEAEIEGNYKARSAKLRVFRLETEGEGEYGN</sequence>
<reference evidence="8" key="1">
    <citation type="submission" date="2021-04" db="EMBL/GenBank/DDBJ databases">
        <title>A novel Synergistetes isolate from a pyrite-forming mixed culture.</title>
        <authorList>
            <person name="Bunk B."/>
            <person name="Sproer C."/>
            <person name="Spring S."/>
            <person name="Pester M."/>
        </authorList>
    </citation>
    <scope>NUCLEOTIDE SEQUENCE [LARGE SCALE GENOMIC DNA]</scope>
    <source>
        <strain evidence="8">J.5.4.2-T.3.5.2</strain>
    </source>
</reference>
<feature type="binding site" evidence="6">
    <location>
        <position position="51"/>
    </location>
    <ligand>
        <name>S-adenosyl-L-methionine</name>
        <dbReference type="ChEBI" id="CHEBI:59789"/>
    </ligand>
</feature>
<dbReference type="PANTHER" id="PTHR11265">
    <property type="entry name" value="S-ADENOSYL-METHYLTRANSFERASE MRAW"/>
    <property type="match status" value="1"/>
</dbReference>
<accession>A0A9Q7AIJ4</accession>
<dbReference type="Pfam" id="PF01795">
    <property type="entry name" value="Methyltransf_5"/>
    <property type="match status" value="1"/>
</dbReference>
<dbReference type="NCBIfam" id="TIGR00006">
    <property type="entry name" value="16S rRNA (cytosine(1402)-N(4))-methyltransferase RsmH"/>
    <property type="match status" value="1"/>
</dbReference>
<dbReference type="EC" id="2.1.1.199" evidence="6"/>
<comment type="subcellular location">
    <subcellularLocation>
        <location evidence="6">Cytoplasm</location>
    </subcellularLocation>
</comment>
<evidence type="ECO:0000313" key="8">
    <source>
        <dbReference type="Proteomes" id="UP000671879"/>
    </source>
</evidence>
<feature type="binding site" evidence="6">
    <location>
        <position position="105"/>
    </location>
    <ligand>
        <name>S-adenosyl-L-methionine</name>
        <dbReference type="ChEBI" id="CHEBI:59789"/>
    </ligand>
</feature>
<dbReference type="KEGG" id="aram:KAR29_06665"/>
<dbReference type="InterPro" id="IPR023397">
    <property type="entry name" value="SAM-dep_MeTrfase_MraW_recog"/>
</dbReference>
<dbReference type="Gene3D" id="3.40.50.150">
    <property type="entry name" value="Vaccinia Virus protein VP39"/>
    <property type="match status" value="1"/>
</dbReference>
<dbReference type="HAMAP" id="MF_01007">
    <property type="entry name" value="16SrRNA_methyltr_H"/>
    <property type="match status" value="1"/>
</dbReference>
<keyword evidence="2 6" id="KW-0698">rRNA processing</keyword>
<comment type="catalytic activity">
    <reaction evidence="6">
        <text>cytidine(1402) in 16S rRNA + S-adenosyl-L-methionine = N(4)-methylcytidine(1402) in 16S rRNA + S-adenosyl-L-homocysteine + H(+)</text>
        <dbReference type="Rhea" id="RHEA:42928"/>
        <dbReference type="Rhea" id="RHEA-COMP:10286"/>
        <dbReference type="Rhea" id="RHEA-COMP:10287"/>
        <dbReference type="ChEBI" id="CHEBI:15378"/>
        <dbReference type="ChEBI" id="CHEBI:57856"/>
        <dbReference type="ChEBI" id="CHEBI:59789"/>
        <dbReference type="ChEBI" id="CHEBI:74506"/>
        <dbReference type="ChEBI" id="CHEBI:82748"/>
        <dbReference type="EC" id="2.1.1.199"/>
    </reaction>
</comment>
<dbReference type="Proteomes" id="UP000671879">
    <property type="component" value="Chromosome"/>
</dbReference>
<evidence type="ECO:0000256" key="1">
    <source>
        <dbReference type="ARBA" id="ARBA00010396"/>
    </source>
</evidence>
<keyword evidence="4 6" id="KW-0808">Transferase</keyword>
<dbReference type="Gene3D" id="1.10.150.170">
    <property type="entry name" value="Putative methyltransferase TM0872, insert domain"/>
    <property type="match status" value="1"/>
</dbReference>
<gene>
    <name evidence="6 7" type="primary">rsmH</name>
    <name evidence="7" type="ORF">KAR29_06665</name>
</gene>
<keyword evidence="8" id="KW-1185">Reference proteome</keyword>
<dbReference type="GO" id="GO:0071424">
    <property type="term" value="F:rRNA (cytosine-N4-)-methyltransferase activity"/>
    <property type="evidence" value="ECO:0007669"/>
    <property type="project" value="UniProtKB-UniRule"/>
</dbReference>
<dbReference type="SUPFAM" id="SSF81799">
    <property type="entry name" value="Putative methyltransferase TM0872, insert domain"/>
    <property type="match status" value="1"/>
</dbReference>
<dbReference type="AlphaFoldDB" id="A0A9Q7AIJ4"/>
<feature type="binding site" evidence="6">
    <location>
        <position position="98"/>
    </location>
    <ligand>
        <name>S-adenosyl-L-methionine</name>
        <dbReference type="ChEBI" id="CHEBI:59789"/>
    </ligand>
</feature>
<keyword evidence="3 6" id="KW-0489">Methyltransferase</keyword>
<dbReference type="GO" id="GO:0005737">
    <property type="term" value="C:cytoplasm"/>
    <property type="evidence" value="ECO:0007669"/>
    <property type="project" value="UniProtKB-SubCell"/>
</dbReference>
<evidence type="ECO:0000256" key="5">
    <source>
        <dbReference type="ARBA" id="ARBA00022691"/>
    </source>
</evidence>
<name>A0A9Q7AIJ4_9BACT</name>
<dbReference type="PANTHER" id="PTHR11265:SF0">
    <property type="entry name" value="12S RRNA N4-METHYLCYTIDINE METHYLTRANSFERASE"/>
    <property type="match status" value="1"/>
</dbReference>
<comment type="function">
    <text evidence="6">Specifically methylates the N4 position of cytidine in position 1402 (C1402) of 16S rRNA.</text>
</comment>
<evidence type="ECO:0000256" key="3">
    <source>
        <dbReference type="ARBA" id="ARBA00022603"/>
    </source>
</evidence>
<dbReference type="EMBL" id="CP072943">
    <property type="protein sequence ID" value="QTX33529.1"/>
    <property type="molecule type" value="Genomic_DNA"/>
</dbReference>
<dbReference type="RefSeq" id="WP_274374815.1">
    <property type="nucleotide sequence ID" value="NZ_CP072943.1"/>
</dbReference>
<dbReference type="InterPro" id="IPR029063">
    <property type="entry name" value="SAM-dependent_MTases_sf"/>
</dbReference>
<feature type="binding site" evidence="6">
    <location>
        <begin position="32"/>
        <end position="34"/>
    </location>
    <ligand>
        <name>S-adenosyl-L-methionine</name>
        <dbReference type="ChEBI" id="CHEBI:59789"/>
    </ligand>
</feature>
<comment type="similarity">
    <text evidence="1 6">Belongs to the methyltransferase superfamily. RsmH family.</text>
</comment>
<keyword evidence="6" id="KW-0963">Cytoplasm</keyword>
<keyword evidence="5 6" id="KW-0949">S-adenosyl-L-methionine</keyword>
<evidence type="ECO:0000313" key="7">
    <source>
        <dbReference type="EMBL" id="QTX33529.1"/>
    </source>
</evidence>
<evidence type="ECO:0000256" key="4">
    <source>
        <dbReference type="ARBA" id="ARBA00022679"/>
    </source>
</evidence>
<evidence type="ECO:0000256" key="6">
    <source>
        <dbReference type="HAMAP-Rule" id="MF_01007"/>
    </source>
</evidence>
<evidence type="ECO:0000256" key="2">
    <source>
        <dbReference type="ARBA" id="ARBA00022552"/>
    </source>
</evidence>
<dbReference type="SUPFAM" id="SSF53335">
    <property type="entry name" value="S-adenosyl-L-methionine-dependent methyltransferases"/>
    <property type="match status" value="1"/>
</dbReference>
<dbReference type="GO" id="GO:0070475">
    <property type="term" value="P:rRNA base methylation"/>
    <property type="evidence" value="ECO:0007669"/>
    <property type="project" value="UniProtKB-UniRule"/>
</dbReference>
<dbReference type="InterPro" id="IPR002903">
    <property type="entry name" value="RsmH"/>
</dbReference>
<organism evidence="7 8">
    <name type="scientific">Aminithiophilus ramosus</name>
    <dbReference type="NCBI Taxonomy" id="3029084"/>
    <lineage>
        <taxon>Bacteria</taxon>
        <taxon>Thermotogati</taxon>
        <taxon>Synergistota</taxon>
        <taxon>Synergistia</taxon>
        <taxon>Synergistales</taxon>
        <taxon>Aminithiophilaceae</taxon>
        <taxon>Aminithiophilus</taxon>
    </lineage>
</organism>